<protein>
    <submittedName>
        <fullName evidence="1">Uncharacterized protein</fullName>
    </submittedName>
</protein>
<organism evidence="1 2">
    <name type="scientific">Lacinutrix neustonica</name>
    <dbReference type="NCBI Taxonomy" id="2980107"/>
    <lineage>
        <taxon>Bacteria</taxon>
        <taxon>Pseudomonadati</taxon>
        <taxon>Bacteroidota</taxon>
        <taxon>Flavobacteriia</taxon>
        <taxon>Flavobacteriales</taxon>
        <taxon>Flavobacteriaceae</taxon>
        <taxon>Lacinutrix</taxon>
    </lineage>
</organism>
<evidence type="ECO:0000313" key="2">
    <source>
        <dbReference type="Proteomes" id="UP001164705"/>
    </source>
</evidence>
<sequence length="146" mass="16777">MEKEPIWSEIIDKKTRVYTGHKVIVTTTNAKGGIENDKSGANFNYDIPCRTLFEGLNLKYSSKDGDFNNECDEVIVTNINPKGTLVKKSNLMKYLNENNLSIIWTVYGQKIAKSEDRFYHFGVPSGVFYFEKNKLTGKINMYNRDD</sequence>
<dbReference type="KEGG" id="lnu:N7U66_17420"/>
<dbReference type="RefSeq" id="WP_267676281.1">
    <property type="nucleotide sequence ID" value="NZ_CP113088.1"/>
</dbReference>
<name>A0A9E8SCT5_9FLAO</name>
<proteinExistence type="predicted"/>
<dbReference type="EMBL" id="CP113088">
    <property type="protein sequence ID" value="WAC01683.1"/>
    <property type="molecule type" value="Genomic_DNA"/>
</dbReference>
<evidence type="ECO:0000313" key="1">
    <source>
        <dbReference type="EMBL" id="WAC01683.1"/>
    </source>
</evidence>
<dbReference type="AlphaFoldDB" id="A0A9E8SCT5"/>
<gene>
    <name evidence="1" type="ORF">N7U66_17420</name>
</gene>
<keyword evidence="2" id="KW-1185">Reference proteome</keyword>
<accession>A0A9E8SCT5</accession>
<dbReference type="Proteomes" id="UP001164705">
    <property type="component" value="Chromosome"/>
</dbReference>
<reference evidence="1" key="1">
    <citation type="submission" date="2022-11" db="EMBL/GenBank/DDBJ databases">
        <title>Lacinutrix neustonica HL-RS19T sp. nov., isolated from the surface microlayer sample of brackish Lake Shihwa.</title>
        <authorList>
            <person name="Choi J.Y."/>
            <person name="Hwang C.Y."/>
        </authorList>
    </citation>
    <scope>NUCLEOTIDE SEQUENCE</scope>
    <source>
        <strain evidence="1">HL-RS19</strain>
    </source>
</reference>